<dbReference type="RefSeq" id="WP_161763557.1">
    <property type="nucleotide sequence ID" value="NZ_JAAATX020000012.1"/>
</dbReference>
<dbReference type="Proteomes" id="UP000731907">
    <property type="component" value="Unassembled WGS sequence"/>
</dbReference>
<organism evidence="1 2">
    <name type="scientific">Paragemmobacter amnigenus</name>
    <dbReference type="NCBI Taxonomy" id="2852097"/>
    <lineage>
        <taxon>Bacteria</taxon>
        <taxon>Pseudomonadati</taxon>
        <taxon>Pseudomonadota</taxon>
        <taxon>Alphaproteobacteria</taxon>
        <taxon>Rhodobacterales</taxon>
        <taxon>Paracoccaceae</taxon>
        <taxon>Paragemmobacter</taxon>
    </lineage>
</organism>
<reference evidence="1 2" key="1">
    <citation type="submission" date="2021-06" db="EMBL/GenBank/DDBJ databases">
        <title>Rhodobacteraceae bacterium strain HSP-20.</title>
        <authorList>
            <person name="Chen W.-M."/>
        </authorList>
    </citation>
    <scope>NUCLEOTIDE SEQUENCE [LARGE SCALE GENOMIC DNA]</scope>
    <source>
        <strain evidence="1 2">HSP-20</strain>
    </source>
</reference>
<proteinExistence type="predicted"/>
<comment type="caution">
    <text evidence="1">The sequence shown here is derived from an EMBL/GenBank/DDBJ whole genome shotgun (WGS) entry which is preliminary data.</text>
</comment>
<gene>
    <name evidence="1" type="ORF">GU927_016465</name>
</gene>
<name>A0ABS6J7F7_9RHOB</name>
<evidence type="ECO:0000313" key="2">
    <source>
        <dbReference type="Proteomes" id="UP000731907"/>
    </source>
</evidence>
<accession>A0ABS6J7F7</accession>
<keyword evidence="2" id="KW-1185">Reference proteome</keyword>
<evidence type="ECO:0000313" key="1">
    <source>
        <dbReference type="EMBL" id="MBU9699442.1"/>
    </source>
</evidence>
<dbReference type="EMBL" id="JAAATX020000012">
    <property type="protein sequence ID" value="MBU9699442.1"/>
    <property type="molecule type" value="Genomic_DNA"/>
</dbReference>
<protein>
    <submittedName>
        <fullName evidence="1">Uncharacterized protein</fullName>
    </submittedName>
</protein>
<sequence>MALLLGGRVGAALLLRGRFLGHLRCSLWFRLWFGDPSVFYLGAKPGRGKKVP</sequence>